<dbReference type="eggNOG" id="COG2755">
    <property type="taxonomic scope" value="Bacteria"/>
</dbReference>
<evidence type="ECO:0000313" key="3">
    <source>
        <dbReference type="Proteomes" id="UP000003460"/>
    </source>
</evidence>
<dbReference type="GO" id="GO:0016788">
    <property type="term" value="F:hydrolase activity, acting on ester bonds"/>
    <property type="evidence" value="ECO:0007669"/>
    <property type="project" value="UniProtKB-ARBA"/>
</dbReference>
<reference evidence="2" key="1">
    <citation type="submission" date="2009-09" db="EMBL/GenBank/DDBJ databases">
        <authorList>
            <person name="Weinstock G."/>
            <person name="Sodergren E."/>
            <person name="Clifton S."/>
            <person name="Fulton L."/>
            <person name="Fulton B."/>
            <person name="Courtney L."/>
            <person name="Fronick C."/>
            <person name="Harrison M."/>
            <person name="Strong C."/>
            <person name="Farmer C."/>
            <person name="Delahaunty K."/>
            <person name="Markovic C."/>
            <person name="Hall O."/>
            <person name="Minx P."/>
            <person name="Tomlinson C."/>
            <person name="Mitreva M."/>
            <person name="Nelson J."/>
            <person name="Hou S."/>
            <person name="Wollam A."/>
            <person name="Pepin K.H."/>
            <person name="Johnson M."/>
            <person name="Bhonagiri V."/>
            <person name="Nash W.E."/>
            <person name="Warren W."/>
            <person name="Chinwalla A."/>
            <person name="Mardis E.R."/>
            <person name="Wilson R.K."/>
        </authorList>
    </citation>
    <scope>NUCLEOTIDE SEQUENCE [LARGE SCALE GENOMIC DNA]</scope>
    <source>
        <strain evidence="2">ATCC 51259</strain>
    </source>
</reference>
<dbReference type="Proteomes" id="UP000003460">
    <property type="component" value="Unassembled WGS sequence"/>
</dbReference>
<gene>
    <name evidence="2" type="ORF">GCWU000325_00778</name>
</gene>
<accession>C9LEZ7</accession>
<comment type="caution">
    <text evidence="2">The sequence shown here is derived from an EMBL/GenBank/DDBJ whole genome shotgun (WGS) entry which is preliminary data.</text>
</comment>
<dbReference type="STRING" id="626522.GCWU000325_00778"/>
<dbReference type="InterPro" id="IPR036514">
    <property type="entry name" value="SGNH_hydro_sf"/>
</dbReference>
<dbReference type="Gene3D" id="3.40.50.1110">
    <property type="entry name" value="SGNH hydrolase"/>
    <property type="match status" value="1"/>
</dbReference>
<evidence type="ECO:0000313" key="2">
    <source>
        <dbReference type="EMBL" id="EEX72316.1"/>
    </source>
</evidence>
<dbReference type="EMBL" id="ACIJ02000016">
    <property type="protein sequence ID" value="EEX72316.1"/>
    <property type="molecule type" value="Genomic_DNA"/>
</dbReference>
<feature type="domain" description="GSCFA" evidence="1">
    <location>
        <begin position="56"/>
        <end position="299"/>
    </location>
</feature>
<sequence>MPRKRKKKRINRKFAIKMKLSEASFTPVVVFLQIVMEFRTPVDLPLQKLALTPRNRVLLLGSCFSDEIGRRLAAEMDEGCVLINPFGTLYNPTSILQALRALQTNRLPEGHLFKGRDGRWRSWAFGGKWAADTQAECEAKTRKALQQAVAFWQQADTVFITFGTNHVYHLKADGRSVANCHKELSSAFEERLLSVEDVVKAWQTFFRALPSATPRRFVFTLSPYRYIKYGLHTDKLSKATLLLAIDRLCSPANDAAPTAAPCFYFPAYEIVNDELRDYRFYAPDMQHPSEQTADYIWERLKDWSFAPADFDRMRQNLKAYKAALHRPQTK</sequence>
<evidence type="ECO:0000259" key="1">
    <source>
        <dbReference type="Pfam" id="PF08885"/>
    </source>
</evidence>
<dbReference type="SUPFAM" id="SSF52266">
    <property type="entry name" value="SGNH hydrolase"/>
    <property type="match status" value="1"/>
</dbReference>
<organism evidence="2 3">
    <name type="scientific">Alloprevotella tannerae ATCC 51259</name>
    <dbReference type="NCBI Taxonomy" id="626522"/>
    <lineage>
        <taxon>Bacteria</taxon>
        <taxon>Pseudomonadati</taxon>
        <taxon>Bacteroidota</taxon>
        <taxon>Bacteroidia</taxon>
        <taxon>Bacteroidales</taxon>
        <taxon>Prevotellaceae</taxon>
        <taxon>Alloprevotella</taxon>
    </lineage>
</organism>
<dbReference type="InterPro" id="IPR014982">
    <property type="entry name" value="GSCFA"/>
</dbReference>
<dbReference type="HOGENOM" id="CLU_075057_0_0_10"/>
<dbReference type="OrthoDB" id="9807687at2"/>
<protein>
    <submittedName>
        <fullName evidence="2">GSCFA family protein</fullName>
    </submittedName>
</protein>
<name>C9LEZ7_9BACT</name>
<keyword evidence="3" id="KW-1185">Reference proteome</keyword>
<proteinExistence type="predicted"/>
<dbReference type="AlphaFoldDB" id="C9LEZ7"/>
<dbReference type="Pfam" id="PF08885">
    <property type="entry name" value="GSCFA"/>
    <property type="match status" value="1"/>
</dbReference>